<dbReference type="InParanoid" id="A0A6M4HB60"/>
<dbReference type="AlphaFoldDB" id="A0A6M4HB60"/>
<proteinExistence type="predicted"/>
<gene>
    <name evidence="1" type="primary">metXA_2</name>
    <name evidence="1" type="ORF">DSM104440_03662</name>
</gene>
<reference evidence="1 2" key="1">
    <citation type="submission" date="2020-04" db="EMBL/GenBank/DDBJ databases">
        <title>Usitatibacter rugosus gen. nov., sp. nov. and Usitatibacter palustris sp. nov., novel members of Usitatibacteraceae fam. nov. within the order Nitrosomonadales isolated from soil.</title>
        <authorList>
            <person name="Huber K.J."/>
            <person name="Neumann-Schaal M."/>
            <person name="Geppert A."/>
            <person name="Luckner M."/>
            <person name="Wanner G."/>
            <person name="Overmann J."/>
        </authorList>
    </citation>
    <scope>NUCLEOTIDE SEQUENCE [LARGE SCALE GENOMIC DNA]</scope>
    <source>
        <strain evidence="1 2">Swamp67</strain>
    </source>
</reference>
<dbReference type="RefSeq" id="WP_171165277.1">
    <property type="nucleotide sequence ID" value="NZ_CP053073.1"/>
</dbReference>
<keyword evidence="2" id="KW-1185">Reference proteome</keyword>
<dbReference type="KEGG" id="upl:DSM104440_03662"/>
<name>A0A6M4HB60_9PROT</name>
<dbReference type="InterPro" id="IPR010743">
    <property type="entry name" value="Methionine_synth_MetW"/>
</dbReference>
<dbReference type="EMBL" id="CP053073">
    <property type="protein sequence ID" value="QJR16826.1"/>
    <property type="molecule type" value="Genomic_DNA"/>
</dbReference>
<evidence type="ECO:0000313" key="1">
    <source>
        <dbReference type="EMBL" id="QJR16826.1"/>
    </source>
</evidence>
<dbReference type="Gene3D" id="3.40.50.150">
    <property type="entry name" value="Vaccinia Virus protein VP39"/>
    <property type="match status" value="1"/>
</dbReference>
<dbReference type="Pfam" id="PF07021">
    <property type="entry name" value="MetW"/>
    <property type="match status" value="1"/>
</dbReference>
<dbReference type="InterPro" id="IPR029063">
    <property type="entry name" value="SAM-dependent_MTases_sf"/>
</dbReference>
<sequence length="198" mass="21966">MSPSQQRYDFELIASWIPEGSRVLDLGCGDGVLLAGLTATRNVSGYGVEIDDAGVLASVANGVDVIQMDLESGLNVFEDGAFDFVILSQTLQAMKNTEKILKEMLRVGRQGIVTFPNFGYWRHRLDIMRGQMPVSKTLPYQWYNTPNIHLCTVKDFEDLCVKVGAQILDEQVITGGRPVTVLPNLLGDLAVFRFRRSP</sequence>
<organism evidence="1 2">
    <name type="scientific">Usitatibacter palustris</name>
    <dbReference type="NCBI Taxonomy" id="2732487"/>
    <lineage>
        <taxon>Bacteria</taxon>
        <taxon>Pseudomonadati</taxon>
        <taxon>Pseudomonadota</taxon>
        <taxon>Betaproteobacteria</taxon>
        <taxon>Nitrosomonadales</taxon>
        <taxon>Usitatibacteraceae</taxon>
        <taxon>Usitatibacter</taxon>
    </lineage>
</organism>
<dbReference type="CDD" id="cd02440">
    <property type="entry name" value="AdoMet_MTases"/>
    <property type="match status" value="1"/>
</dbReference>
<dbReference type="NCBIfam" id="TIGR02081">
    <property type="entry name" value="metW"/>
    <property type="match status" value="1"/>
</dbReference>
<evidence type="ECO:0000313" key="2">
    <source>
        <dbReference type="Proteomes" id="UP000503096"/>
    </source>
</evidence>
<dbReference type="SUPFAM" id="SSF53335">
    <property type="entry name" value="S-adenosyl-L-methionine-dependent methyltransferases"/>
    <property type="match status" value="1"/>
</dbReference>
<protein>
    <submittedName>
        <fullName evidence="1">Bifunctional methionine biosynthesis protein MetXA/MetW</fullName>
    </submittedName>
</protein>
<dbReference type="Proteomes" id="UP000503096">
    <property type="component" value="Chromosome"/>
</dbReference>
<accession>A0A6M4HB60</accession>